<accession>A0A8I1WCK2</accession>
<gene>
    <name evidence="1" type="ORF">J5227_08555</name>
</gene>
<dbReference type="EMBL" id="JAGFPW010000005">
    <property type="protein sequence ID" value="MBO3794360.1"/>
    <property type="molecule type" value="Genomic_DNA"/>
</dbReference>
<evidence type="ECO:0000313" key="2">
    <source>
        <dbReference type="Proteomes" id="UP000665181"/>
    </source>
</evidence>
<proteinExistence type="predicted"/>
<reference evidence="1" key="1">
    <citation type="submission" date="2021-03" db="EMBL/GenBank/DDBJ databases">
        <title>Isolation of Bacillus subtilis from fermented food sample.</title>
        <authorList>
            <person name="Lakshmanan V."/>
            <person name="Athira K."/>
            <person name="Rajagopal K."/>
        </authorList>
    </citation>
    <scope>NUCLEOTIDE SEQUENCE</scope>
    <source>
        <strain evidence="1">S1</strain>
    </source>
</reference>
<protein>
    <submittedName>
        <fullName evidence="1">Uncharacterized protein</fullName>
    </submittedName>
</protein>
<dbReference type="RefSeq" id="WP_163190325.1">
    <property type="nucleotide sequence ID" value="NZ_JAGFPW010000005.1"/>
</dbReference>
<evidence type="ECO:0000313" key="1">
    <source>
        <dbReference type="EMBL" id="MBO3794360.1"/>
    </source>
</evidence>
<organism evidence="1 2">
    <name type="scientific">Bacillus subtilis</name>
    <dbReference type="NCBI Taxonomy" id="1423"/>
    <lineage>
        <taxon>Bacteria</taxon>
        <taxon>Bacillati</taxon>
        <taxon>Bacillota</taxon>
        <taxon>Bacilli</taxon>
        <taxon>Bacillales</taxon>
        <taxon>Bacillaceae</taxon>
        <taxon>Bacillus</taxon>
    </lineage>
</organism>
<dbReference type="Proteomes" id="UP000665181">
    <property type="component" value="Unassembled WGS sequence"/>
</dbReference>
<comment type="caution">
    <text evidence="1">The sequence shown here is derived from an EMBL/GenBank/DDBJ whole genome shotgun (WGS) entry which is preliminary data.</text>
</comment>
<name>A0A8I1WCK2_BACIU</name>
<sequence>MEATLTKDINGEDFDLSQLQDLPVHSSIPLNDGKYISEDKEYFIQGQKIIEYWPLPHPDQLTLF</sequence>
<dbReference type="AlphaFoldDB" id="A0A8I1WCK2"/>